<feature type="region of interest" description="Disordered" evidence="2">
    <location>
        <begin position="1088"/>
        <end position="1132"/>
    </location>
</feature>
<feature type="coiled-coil region" evidence="1">
    <location>
        <begin position="292"/>
        <end position="326"/>
    </location>
</feature>
<dbReference type="Gene3D" id="3.40.50.150">
    <property type="entry name" value="Vaccinia Virus protein VP39"/>
    <property type="match status" value="1"/>
</dbReference>
<evidence type="ECO:0000259" key="3">
    <source>
        <dbReference type="PROSITE" id="PS51194"/>
    </source>
</evidence>
<feature type="compositionally biased region" description="Basic and acidic residues" evidence="2">
    <location>
        <begin position="2291"/>
        <end position="2326"/>
    </location>
</feature>
<feature type="domain" description="Helicase C-terminal" evidence="3">
    <location>
        <begin position="3594"/>
        <end position="3767"/>
    </location>
</feature>
<reference evidence="4 5" key="1">
    <citation type="submission" date="2017-11" db="EMBL/GenBank/DDBJ databases">
        <title>Genome sequencing of Prevotella intermedia KCOM 2832.</title>
        <authorList>
            <person name="Kook J.-K."/>
            <person name="Park S.-N."/>
            <person name="Lim Y.K."/>
        </authorList>
    </citation>
    <scope>NUCLEOTIDE SEQUENCE [LARGE SCALE GENOMIC DNA]</scope>
    <source>
        <strain evidence="4 5">KCOM 2832</strain>
    </source>
</reference>
<dbReference type="InterPro" id="IPR001650">
    <property type="entry name" value="Helicase_C-like"/>
</dbReference>
<dbReference type="SUPFAM" id="SSF52540">
    <property type="entry name" value="P-loop containing nucleoside triphosphate hydrolases"/>
    <property type="match status" value="2"/>
</dbReference>
<dbReference type="InterPro" id="IPR052933">
    <property type="entry name" value="DNA_Protect_Modify"/>
</dbReference>
<dbReference type="PANTHER" id="PTHR41313:SF1">
    <property type="entry name" value="DNA METHYLASE ADENINE-SPECIFIC DOMAIN-CONTAINING PROTEIN"/>
    <property type="match status" value="1"/>
</dbReference>
<feature type="compositionally biased region" description="Basic and acidic residues" evidence="2">
    <location>
        <begin position="1718"/>
        <end position="1727"/>
    </location>
</feature>
<dbReference type="SUPFAM" id="SSF53335">
    <property type="entry name" value="S-adenosyl-L-methionine-dependent methyltransferases"/>
    <property type="match status" value="1"/>
</dbReference>
<feature type="compositionally biased region" description="Acidic residues" evidence="2">
    <location>
        <begin position="4036"/>
        <end position="4055"/>
    </location>
</feature>
<feature type="compositionally biased region" description="Basic and acidic residues" evidence="2">
    <location>
        <begin position="2218"/>
        <end position="2232"/>
    </location>
</feature>
<dbReference type="SMART" id="SM00490">
    <property type="entry name" value="HELICc"/>
    <property type="match status" value="1"/>
</dbReference>
<dbReference type="Pfam" id="PF18823">
    <property type="entry name" value="InPase"/>
    <property type="match status" value="1"/>
</dbReference>
<dbReference type="Gene3D" id="3.40.50.10810">
    <property type="entry name" value="Tandem AAA-ATPase domain"/>
    <property type="match status" value="2"/>
</dbReference>
<dbReference type="InterPro" id="IPR040561">
    <property type="entry name" value="LPD38"/>
</dbReference>
<feature type="region of interest" description="Disordered" evidence="2">
    <location>
        <begin position="1226"/>
        <end position="1259"/>
    </location>
</feature>
<feature type="compositionally biased region" description="Basic and acidic residues" evidence="2">
    <location>
        <begin position="1226"/>
        <end position="1253"/>
    </location>
</feature>
<dbReference type="Proteomes" id="UP000229884">
    <property type="component" value="Unassembled WGS sequence"/>
</dbReference>
<dbReference type="InterPro" id="IPR038718">
    <property type="entry name" value="SNF2-like_sf"/>
</dbReference>
<dbReference type="Pfam" id="PF18857">
    <property type="entry name" value="LPD38"/>
    <property type="match status" value="1"/>
</dbReference>
<dbReference type="EMBL" id="PENG01000003">
    <property type="protein sequence ID" value="PJI25975.1"/>
    <property type="molecule type" value="Genomic_DNA"/>
</dbReference>
<protein>
    <recommendedName>
        <fullName evidence="3">Helicase C-terminal domain-containing protein</fullName>
    </recommendedName>
</protein>
<feature type="region of interest" description="Disordered" evidence="2">
    <location>
        <begin position="1642"/>
        <end position="1737"/>
    </location>
</feature>
<accession>A0A2M8TPW4</accession>
<dbReference type="Pfam" id="PF00271">
    <property type="entry name" value="Helicase_C"/>
    <property type="match status" value="1"/>
</dbReference>
<feature type="coiled-coil region" evidence="1">
    <location>
        <begin position="1160"/>
        <end position="1208"/>
    </location>
</feature>
<feature type="compositionally biased region" description="Basic and acidic residues" evidence="2">
    <location>
        <begin position="2257"/>
        <end position="2266"/>
    </location>
</feature>
<gene>
    <name evidence="4" type="ORF">CTM58_13185</name>
</gene>
<feature type="coiled-coil region" evidence="1">
    <location>
        <begin position="3296"/>
        <end position="3351"/>
    </location>
</feature>
<dbReference type="PANTHER" id="PTHR41313">
    <property type="entry name" value="ADENINE-SPECIFIC METHYLTRANSFERASE"/>
    <property type="match status" value="1"/>
</dbReference>
<evidence type="ECO:0000256" key="2">
    <source>
        <dbReference type="SAM" id="MobiDB-lite"/>
    </source>
</evidence>
<keyword evidence="1" id="KW-0175">Coiled coil</keyword>
<comment type="caution">
    <text evidence="4">The sequence shown here is derived from an EMBL/GenBank/DDBJ whole genome shotgun (WGS) entry which is preliminary data.</text>
</comment>
<organism evidence="4 5">
    <name type="scientific">Prevotella intermedia</name>
    <dbReference type="NCBI Taxonomy" id="28131"/>
    <lineage>
        <taxon>Bacteria</taxon>
        <taxon>Pseudomonadati</taxon>
        <taxon>Bacteroidota</taxon>
        <taxon>Bacteroidia</taxon>
        <taxon>Bacteroidales</taxon>
        <taxon>Prevotellaceae</taxon>
        <taxon>Prevotella</taxon>
    </lineage>
</organism>
<feature type="coiled-coil region" evidence="1">
    <location>
        <begin position="826"/>
        <end position="853"/>
    </location>
</feature>
<dbReference type="SMART" id="SM00487">
    <property type="entry name" value="DEXDc"/>
    <property type="match status" value="1"/>
</dbReference>
<dbReference type="InterPro" id="IPR029063">
    <property type="entry name" value="SAM-dependent_MTases_sf"/>
</dbReference>
<dbReference type="InterPro" id="IPR027417">
    <property type="entry name" value="P-loop_NTPase"/>
</dbReference>
<dbReference type="InterPro" id="IPR014001">
    <property type="entry name" value="Helicase_ATP-bd"/>
</dbReference>
<feature type="region of interest" description="Disordered" evidence="2">
    <location>
        <begin position="4036"/>
        <end position="4062"/>
    </location>
</feature>
<dbReference type="InterPro" id="IPR041595">
    <property type="entry name" value="Inorganic_Pase"/>
</dbReference>
<dbReference type="RefSeq" id="WP_157847455.1">
    <property type="nucleotide sequence ID" value="NZ_PENG01000003.1"/>
</dbReference>
<feature type="compositionally biased region" description="Polar residues" evidence="2">
    <location>
        <begin position="1642"/>
        <end position="1684"/>
    </location>
</feature>
<proteinExistence type="predicted"/>
<dbReference type="PROSITE" id="PS51194">
    <property type="entry name" value="HELICASE_CTER"/>
    <property type="match status" value="1"/>
</dbReference>
<evidence type="ECO:0000256" key="1">
    <source>
        <dbReference type="SAM" id="Coils"/>
    </source>
</evidence>
<sequence length="5609" mass="630838">MPDIKNNIKVIYDALAKEGYNDLGSEQTFAESMADENNRKLVYNTLKDKGFSDVKDYDSFSSMVYQRPNANNTGAQINGSTVQAVNPNGSDLGGILPKGQGVDSQPAPKYLKVFDARQIPEDFKVEGDFVNNPIIVGGKERTMGDVANELYRGYDNDYRTTENKKTNAWGRVLERAKAMGLDEDQAAQLAGGVDKLYRQNLATDLAEGIYQRMYKEGDPLTNVEDVLYDKDFSQIIADTAAAVGYNNVGTYIEHDLKPALNNMLQKKFGGYNANLHRIATDIDDIRARVSERERKKAEEDRLRKQVEEMKLEGERLQEQGTAMQQQDRPWWAGFVPAAAGGVNAYDVAAQERRNPDADRMVRTGRAIQYMADDAQAAINEDNILHTQKTTGLTNQIKNAFGRVIRGGAHAIADVRTWDFGFTELNNATAVKAAADAYAKNKATAEQKTLLNAVALKNVVMSKHGESLSGLYGAGTTTVQMVPFMAQFAFSPVKGVGPAVQKYCRTQLEKTFGKYATEAVGKFVVKGGELVGRFAGDLAQGAAMTTIFNMADVAADAKNRMTGDLEAATDDKGNIVYSGKRTNVKSGGRAFAEAFTAKTIENQSELFGEYLKPLANFMQKGAAKAMNKWGLSKTKDFLTSLNNKQIMKSFNRFTKNTEWNGLFGEVGEEIVGNFENAFTVGDLNLNLDINDENSVFSKKLNTDIILGVGLGYGLISGARVGSYIRNNRKLSTAINDADIHGDVIFGTDRWQQIKDEIDNAPDDKAGELLRSKLESAELNSDQKQTIVNYTINTYIKRGSDISQLKNALEGNVSAEQEEAMSAYENGHNATDEQLNEVKVALDDAEKNASELLGEEALDVLDEVADVDTFKNSDAFKSYTREQKEAAVRYMIARTAYKGMIERVQDDINNAVNKSNAEIDNLTHKESESIIRATLKDADREVYIVSGNVAMSADGKNVDTEKSDKNIVVYDAQKGKKEMLDIHDFLSVDTPIDAESYKADRAEEIKQEIAQGEAARIDGVRTFHYDDVVKVQDKDGNLIDGVVQDVQGDEVVVVSDAYQGGKTYTAAELTAMQPQPQTVAENATVEQQTEEAVAGNESNEVPAQTESEVNSPQVETETEAAQSTGQLSIPTDEKGNLLYHQAPVELTIKDLYDGTLDDAEIADFVSANIEAAQREYDKVAKKAPKIGTDKGKYLQEKKAYQEEVAEVKRKVDYWQSVEAARQELTHTTKAEIEAKESELNGDAARSEYQDGRDTDDSFATAEDMTRDFLRDAKITPESFREETGLGVAEQRKFVGMISNQGDTIAKLGERLAEYDELHNGGIFFHGDSNEARSAIINAIIGSKSVSDFKVNTDTTAEDEYAEEVARQRDEWYYNNYHLTYEEYLQYEETLLPELLRKYANFAEEEFYRDCAVIFEEIASQENTQTIKTEDNDKQGTDTTAEEQGTDRSTTVLSGEKTGNSGRDSQSQEQGREVPTGLQGEVENATVSETTQGEVASETDYILSNKKAENGENFYQDVNGNIDLANIPEEVFDKIDRPKAPLRLTPSMLKHVFDRHGKEMGLSRADDAIDFILDVMDNFDHVRQGDKNAVIFSIENGRSRTGRRAVTVLLNSESGEYYGIKTSGYERIEGLNKKPLLWEKGANKTSATGVAPANVTTEQAQQGNEPTGSASNHSNGSDSKDTQSSQTKQEKEDKFVAAPRKEGESITDYAQRVAAEYQSYQERKEEEAKVDTNPTDAQKEAGNYKKGHIKVDGLNITIEQPKSSIRRGTDANGKQWESEMHNTYGYIRGTESVDGDHIDIFLSDNPTEGNVFVVDQIDKDGSFDEHKVMYGFPDMESAKQAYLSNYEEGWQGLGSITEVKKEDFKKWIDSSKRKTKPFAKYSTVKMQGDVQTKKPTEAELRERKKQELKNKLKAKLRGQLNVGVDPELFMIGVELASMEIEDGARKFVDFAKKMISEIGDEIRPYLKSIYNGTRDLPGMESLSEEMTPYDEVRVFNVATIGKEAEDVKPSVFDTAEQISNEQAVEHSTKEEAKSIVESEDVDNDVYSITKQHNNKKDIDIWVVRGKERTDKDVYMQRKQAAKEHNGYYSSFRGVNGFVFDTPEDAQSFADKVFNPKDEQINTETNENYAHNSEEIMHEDEDSNAANLLTDSHNEQEQSGKEAELHGLKIGDKVLYKGKEATIFDFDNGRPVLDTGLAPVVYNVVDMDAVKPIEKQGQTKTNVKEDLTEEKTEAKGDSANNKTLSSHTEGNLFDAAPSLTNKDKDDEVHVRNGGSTAKREQGHEPRQNEPLGESKQNEAQRPDGQRMGGRDTAHSRTDAERSGRLSDISKSKQRLNTTNNHGERGVDYAPTSVDARIEANIQAIELAKELIENGEKATPQQMAVLRKFSGWGGLGKAFNETVNGYYGEVNKTPRKLKELLGEEAYNNAIESANSSYYTPAHVIDTLWDIAEKLGFKGGNILEGSAGIGNIIGQIPTHLSENSNIHAVEKDPTAGGMLSLLYPEAKVDIQGFEETYIPNGSIDLAITNVPFVTGLRVWDTTSDKDLSKKFHDIHNFCIAKNVRKLREGGVGIFISSNGTLDSSQKLCDWVVSEGNADFIGAFRLNNKTFLGTSVTSDIIVIRKRVNGKKSANAIDVSTVTGERTADFDTGETKRAGEGYIPVVKHLSMDYNKYFIEHPENMAGEMAFAFEHGETYRATTKGLYPAKDKPQDKLLKDFVNSLTAKQEQTIADSEETDNTIYETLGSDVKEGSMVVSNGELCIAQYGQAVPLGLNANKVKGHTKQECFNAYTEIKRALDNVLTYETENADDKGLQPLLDKLNKVYDDFVNTYGHFHKNTAISFLRKDVDYPNVLSLENYKEENDAKNKRVRIFSKTDVFSKRVVTKETEPKPDNIKDGVVVSIYKNGRIDIPYISKQLNLSEDAVREEIINTGLGFEDPVSKEIEVSYKYLSGNVREKLQQAEDNNENGAYNNNIKALKEVIPANIPAHLIEFNLGSSWVTPKLYEDYTKEKTGIEVKFVSVGGTWFMKAPEYGLGIEQNRSMGVHSTIVQKTILGHELIEAAIQNKTITVSKTQKDWDGKTETIVDKEATQACGTRIDEIRQEFKDWARGKMQSDIELNAEIERIYNETFNNYVPIDIPSDFIPKHFGGSTHNITLRPHQAKAVVRGTMQPLMLAHEVGTGKTFTLISTAMEMRRLGTARKPMIVVQNATVGQFVASAKALYPNAKILTLENADHGAEGRKRFYAKIRYNDWDMIVVPQSTFEFIPDSEERQIAFIKDKVEEKMIVLEKMREADESGQSFMTRRAEKELEQLQEELATLTDNAAQKRNEKQLTAKELKKKEVSKQNAEVKAREMLDRRTDDVENFDDMGIDALLVDEAHEYKHLGFATAMQRGVKGVDPSYSKKSQGVFLKTQAVLSKNHGRNVIFATGTPISNTAAEIWTFMRYLMPSDTMKEYGIYYFDDFVRNFGSIQQMLEFTTSGKFKENNRFAGYIDLPELARIWSSVSDIVLTEEQEELKKKIPETEGGKAQDIYLPQTKALRSVMKYVKKQLTYYDNMSGKEKKENSHIPLTMYGIAKAAAVDARLVDATAEDDINNKTNEAVRQTLRALQETESYKGTVAIFADIYQNKESGFNLYEDIRKKLIEQGVSEKEIFIMKSGMTINKKLEIFNKVNSGEIRVVMGSTFTLGTGVNIQERLYTLIHVDAPNRPMDYTQRNGRILRQGNIHKDMNKPVRILRFGVEDSLDVTAYQRLKTKGAIADSIMNGKQLMVNSMENRAIEEEEDVFGDTVAQLSGSEYAMLKNQAEKAVRKFESKKRQWEADQTYIHNAKPRLKGQIFDAERMLEDNRAHLETVTKTFPNGEFKKITIGKMQFDSIDAMSDFIKDFNKKIREESDKIKDSANSNYNSKLVVNIDGLDFVVHTEMTKETTSKGVNIFSKTTRKMYYSQDELGLKNVPIKQGLLRNGIEDIVLNVITGHDFAERIDTLKQNIARYKSDLELILARDGKPFEFEKELENAKEKYEEYTEAMKKELEEKEKKYADLDSEVEEADNLSEAAEAEEDESGKDTDNDVLYRTVFGGNSGYVGYSLSKRAAEAKEEGRYPKTEFKKEYHITEKSLDALTRLGFIDNSEWHHTSMYGNKTPFYGWLEDEFAEDYLKHKKEIDALCKGIDPNTKQPLLEKVEKPQYEHDYELPQYDEAEMSVNPIKTWRNKQLDEYDKATNFKGYADATEEEKAKREAYMQSLHKQMEKKIHEKLAKDFPEYLAAKTAFDAYNNYEENLRKVIGERVKEYLDLDKYSQRWREGRDIEPSTDVEELIQHAAQTARSLNLDNMEVVADGSIFEDKKATAKGFYNKKTGKITIIASNHTDIADIEKTVLHEGVAHYGLRKLFGDNFNAFLDTVIVQSEEYVRRKIAEMAAKHEWSFRTAAEEYLAEMAEDANFEQLKPTTWQRIKRLFGEMMSALGLHHSDVTDNDLRYLLWRSYKNLENSGKRSILDMAEDIAMQYRLKVGNYAHTQSDYSNSNILYRSSIDPTENEMLPDAHTRYEKETKEPDKINSVPKTHNFFRRFYKSYVDSMLALKSYMDSVLEATGDKLSSHEDAYKAENQMTSRNKTQYEAYERDYYNPMIEAGRKLCEAVGMNYDALKMYIVAKHGLERNKYMGERAARNDKHVLEAQAAVERVKKAFADNPTDNNEEAIQAAQAAYELLYEDALVEYSKRDYSGLTELTGEEDVAVAERKAQELVDKVEQQPNAMPKVNAFWKKVNAATKATLRTGYESGIMTKEAYEHIAQMYKYYIPLRGWDEAIASDIYTYYGDRFGTGQPLMKTAGGRSSLAEDPLAMIEQMAQRSIIAANRNKMKQAFLNFTLNHPSNLASVSEQWYVKNALDEWERRDAVIPADATPDEISKIVAEHEQEMQALAEQGKAVKQRNGLKLDKRVLNGEGAEHTIKVWRGGKEYVIYINGNPAVAQAVNGLTNPDVRGSMLPEWAKIGLAKLKNFLSAVYTSFSPAFVFTNFTRDQLFASQAVYIKYGLKYKRQATKNAMELFATGALPKLVYKWEHGTLDTSNQTEKLFDEFMRGGGETGFTALRDIEAVKKDIENAINGNKENAAKRGWKAFLRSIEFANRSAEDFSRFVTYMTSRQQGKSIVDAIYDAKDITVNFNKKGSGEMGARYMNFAYVFFNAAVQSINNFATMAKQHPARTALVVSKFGSLGFGIPMMNAFLMAVCGGDDERYWDNMEWIRRNNILLYVPFTKDTFISIPLPHELRPFYGMGEIATSILFGKETLEGGFVKALEGFTGMLPIDFTGNGGDLATTLTPTVGQPLAQWKSNTDFFGRKVYNDSEYLKNAPEWTKAFSSTPPLLVDITKALNNITGGNAVDKGVVNLNPDIINHLVKGYFGGTAKFVTQMSSLLYKGFSGNTSDIQWRDIPVGSNFVQQLDERSYGSSASGSYKDFAEEAKETESRLAGYKKQVRMGSMEYAEKITELLNSPEYRRYKIAKAYEKPMDLLRETLKHIDDPTDREAVNSALRGLRRRMMETVEIERGKNYPVRDDDFSFTGEAVDELGDALKYSIKGLRQGEQERLEEDYDNDAEEYISENKEETMRIIGELNKLLGKKKAK</sequence>
<dbReference type="Gene3D" id="3.40.50.300">
    <property type="entry name" value="P-loop containing nucleotide triphosphate hydrolases"/>
    <property type="match status" value="1"/>
</dbReference>
<feature type="region of interest" description="Disordered" evidence="2">
    <location>
        <begin position="1421"/>
        <end position="1495"/>
    </location>
</feature>
<feature type="compositionally biased region" description="Polar residues" evidence="2">
    <location>
        <begin position="2234"/>
        <end position="2245"/>
    </location>
</feature>
<feature type="compositionally biased region" description="Basic and acidic residues" evidence="2">
    <location>
        <begin position="2273"/>
        <end position="2283"/>
    </location>
</feature>
<name>A0A2M8TPW4_PREIN</name>
<feature type="region of interest" description="Disordered" evidence="2">
    <location>
        <begin position="2212"/>
        <end position="2344"/>
    </location>
</feature>
<feature type="compositionally biased region" description="Basic and acidic residues" evidence="2">
    <location>
        <begin position="1685"/>
        <end position="1701"/>
    </location>
</feature>
<feature type="compositionally biased region" description="Polar residues" evidence="2">
    <location>
        <begin position="1094"/>
        <end position="1127"/>
    </location>
</feature>
<feature type="compositionally biased region" description="Polar residues" evidence="2">
    <location>
        <begin position="1482"/>
        <end position="1491"/>
    </location>
</feature>
<evidence type="ECO:0000313" key="5">
    <source>
        <dbReference type="Proteomes" id="UP000229884"/>
    </source>
</evidence>
<feature type="compositionally biased region" description="Polar residues" evidence="2">
    <location>
        <begin position="1434"/>
        <end position="1466"/>
    </location>
</feature>
<evidence type="ECO:0000313" key="4">
    <source>
        <dbReference type="EMBL" id="PJI25975.1"/>
    </source>
</evidence>